<evidence type="ECO:0000259" key="1">
    <source>
        <dbReference type="Pfam" id="PF06985"/>
    </source>
</evidence>
<dbReference type="EMBL" id="KZ613941">
    <property type="protein sequence ID" value="PMD44571.1"/>
    <property type="molecule type" value="Genomic_DNA"/>
</dbReference>
<evidence type="ECO:0000313" key="2">
    <source>
        <dbReference type="EMBL" id="PMD44571.1"/>
    </source>
</evidence>
<dbReference type="Proteomes" id="UP000235786">
    <property type="component" value="Unassembled WGS sequence"/>
</dbReference>
<protein>
    <submittedName>
        <fullName evidence="2">HET-domain-containing protein</fullName>
    </submittedName>
</protein>
<dbReference type="Pfam" id="PF06985">
    <property type="entry name" value="HET"/>
    <property type="match status" value="1"/>
</dbReference>
<feature type="domain" description="Heterokaryon incompatibility" evidence="1">
    <location>
        <begin position="45"/>
        <end position="204"/>
    </location>
</feature>
<gene>
    <name evidence="2" type="ORF">L207DRAFT_509286</name>
</gene>
<dbReference type="PANTHER" id="PTHR24148:SF64">
    <property type="entry name" value="HETEROKARYON INCOMPATIBILITY DOMAIN-CONTAINING PROTEIN"/>
    <property type="match status" value="1"/>
</dbReference>
<organism evidence="2 3">
    <name type="scientific">Hyaloscypha variabilis (strain UAMH 11265 / GT02V1 / F)</name>
    <name type="common">Meliniomyces variabilis</name>
    <dbReference type="NCBI Taxonomy" id="1149755"/>
    <lineage>
        <taxon>Eukaryota</taxon>
        <taxon>Fungi</taxon>
        <taxon>Dikarya</taxon>
        <taxon>Ascomycota</taxon>
        <taxon>Pezizomycotina</taxon>
        <taxon>Leotiomycetes</taxon>
        <taxon>Helotiales</taxon>
        <taxon>Hyaloscyphaceae</taxon>
        <taxon>Hyaloscypha</taxon>
        <taxon>Hyaloscypha variabilis</taxon>
    </lineage>
</organism>
<dbReference type="OrthoDB" id="2288928at2759"/>
<reference evidence="2 3" key="1">
    <citation type="submission" date="2016-04" db="EMBL/GenBank/DDBJ databases">
        <title>A degradative enzymes factory behind the ericoid mycorrhizal symbiosis.</title>
        <authorList>
            <consortium name="DOE Joint Genome Institute"/>
            <person name="Martino E."/>
            <person name="Morin E."/>
            <person name="Grelet G."/>
            <person name="Kuo A."/>
            <person name="Kohler A."/>
            <person name="Daghino S."/>
            <person name="Barry K."/>
            <person name="Choi C."/>
            <person name="Cichocki N."/>
            <person name="Clum A."/>
            <person name="Copeland A."/>
            <person name="Hainaut M."/>
            <person name="Haridas S."/>
            <person name="Labutti K."/>
            <person name="Lindquist E."/>
            <person name="Lipzen A."/>
            <person name="Khouja H.-R."/>
            <person name="Murat C."/>
            <person name="Ohm R."/>
            <person name="Olson A."/>
            <person name="Spatafora J."/>
            <person name="Veneault-Fourrey C."/>
            <person name="Henrissat B."/>
            <person name="Grigoriev I."/>
            <person name="Martin F."/>
            <person name="Perotto S."/>
        </authorList>
    </citation>
    <scope>NUCLEOTIDE SEQUENCE [LARGE SCALE GENOMIC DNA]</scope>
    <source>
        <strain evidence="2 3">F</strain>
    </source>
</reference>
<dbReference type="InterPro" id="IPR010730">
    <property type="entry name" value="HET"/>
</dbReference>
<sequence length="605" mass="69006">MEVTYKYEELPAERYIRLIRLLPGKSDEQIRLELFTAELDTAPAYEAISYCWGDANDQQGVICCGKTMQITRNLYTGLQCFRHHDEPRILWADAICINQSNDDEKGIQVSMMGDVYDLAARVLVWLGEASEEVAKKAFDLIRRLNDYIESQIVESELVINPLEAFLNVPRLQNLNQIFQSQSHMQALDNLFRRPWFYRLWVLQEVALATSVQVFYGAMSICLSEIVQAGYILSLRLEIQGIFQAASLVDAFYFIFSTYPKENNWIQEKALLRRLRDLTRQKLNISFIQILIVGRRFLATNPLDHIYAFLGHPAAKSRNQGLGTLKADYSLSIEEASQQLVKWLYEEEHRIEFLCNIAYPVASELEHLTSWLPILHRGQFHSSLDHHSWKADSSSSMTKQLVKAIFQDHMLHGDGVVFDSITACSEVSWQQTPQPQRNVVELCWKLQAGCTQITDIEERLMQFYWTLVGGIYTKGAAHLQRDFESYCRNKVSSQVCATMGLQEARTDSTASDGGDWAAFEFDVYQRMFERKFFVTKNGRCGLGPGALQVGDSCCVLLGCRMPLVLRPTATELHFKVVGSSYICGTMYGGIMKDINSVSDLIEITLV</sequence>
<accession>A0A2J6S1C1</accession>
<dbReference type="AlphaFoldDB" id="A0A2J6S1C1"/>
<evidence type="ECO:0000313" key="3">
    <source>
        <dbReference type="Proteomes" id="UP000235786"/>
    </source>
</evidence>
<dbReference type="InterPro" id="IPR052895">
    <property type="entry name" value="HetReg/Transcr_Mod"/>
</dbReference>
<dbReference type="PANTHER" id="PTHR24148">
    <property type="entry name" value="ANKYRIN REPEAT DOMAIN-CONTAINING PROTEIN 39 HOMOLOG-RELATED"/>
    <property type="match status" value="1"/>
</dbReference>
<proteinExistence type="predicted"/>
<name>A0A2J6S1C1_HYAVF</name>
<keyword evidence="3" id="KW-1185">Reference proteome</keyword>
<dbReference type="STRING" id="1149755.A0A2J6S1C1"/>
<dbReference type="Pfam" id="PF26639">
    <property type="entry name" value="Het-6_barrel"/>
    <property type="match status" value="1"/>
</dbReference>